<dbReference type="InterPro" id="IPR005084">
    <property type="entry name" value="CBM6"/>
</dbReference>
<protein>
    <submittedName>
        <fullName evidence="4">Carbohydrate-binding protein</fullName>
    </submittedName>
</protein>
<dbReference type="InterPro" id="IPR051816">
    <property type="entry name" value="Glycosyl_Hydrolase_31"/>
</dbReference>
<evidence type="ECO:0000313" key="5">
    <source>
        <dbReference type="Proteomes" id="UP000325763"/>
    </source>
</evidence>
<dbReference type="PROSITE" id="PS51175">
    <property type="entry name" value="CBM6"/>
    <property type="match status" value="3"/>
</dbReference>
<evidence type="ECO:0000256" key="2">
    <source>
        <dbReference type="SAM" id="MobiDB-lite"/>
    </source>
</evidence>
<dbReference type="PANTHER" id="PTHR43863">
    <property type="entry name" value="HYDROLASE, PUTATIVE (AFU_ORTHOLOGUE AFUA_1G03140)-RELATED"/>
    <property type="match status" value="1"/>
</dbReference>
<gene>
    <name evidence="4" type="ORF">CP978_28115</name>
</gene>
<dbReference type="CDD" id="cd04083">
    <property type="entry name" value="CBM35_Lmo2446-like"/>
    <property type="match status" value="2"/>
</dbReference>
<feature type="compositionally biased region" description="Low complexity" evidence="2">
    <location>
        <begin position="310"/>
        <end position="328"/>
    </location>
</feature>
<dbReference type="InterPro" id="IPR008979">
    <property type="entry name" value="Galactose-bd-like_sf"/>
</dbReference>
<dbReference type="InterPro" id="IPR012334">
    <property type="entry name" value="Pectin_lyas_fold"/>
</dbReference>
<evidence type="ECO:0000256" key="1">
    <source>
        <dbReference type="ARBA" id="ARBA00022729"/>
    </source>
</evidence>
<accession>A0A5P2WDM0</accession>
<dbReference type="SMART" id="SM00606">
    <property type="entry name" value="CBD_IV"/>
    <property type="match status" value="2"/>
</dbReference>
<evidence type="ECO:0000313" key="4">
    <source>
        <dbReference type="EMBL" id="QEV41913.1"/>
    </source>
</evidence>
<dbReference type="PANTHER" id="PTHR43863:SF2">
    <property type="entry name" value="MALTASE-GLUCOAMYLASE"/>
    <property type="match status" value="1"/>
</dbReference>
<feature type="region of interest" description="Disordered" evidence="2">
    <location>
        <begin position="306"/>
        <end position="328"/>
    </location>
</feature>
<dbReference type="Proteomes" id="UP000325763">
    <property type="component" value="Chromosome"/>
</dbReference>
<dbReference type="Gene3D" id="2.160.20.10">
    <property type="entry name" value="Single-stranded right-handed beta-helix, Pectin lyase-like"/>
    <property type="match status" value="1"/>
</dbReference>
<dbReference type="InterPro" id="IPR011050">
    <property type="entry name" value="Pectin_lyase_fold/virulence"/>
</dbReference>
<dbReference type="Pfam" id="PF16990">
    <property type="entry name" value="CBM_35"/>
    <property type="match status" value="1"/>
</dbReference>
<dbReference type="Pfam" id="PF03422">
    <property type="entry name" value="CBM_6"/>
    <property type="match status" value="2"/>
</dbReference>
<dbReference type="InterPro" id="IPR006584">
    <property type="entry name" value="Cellulose-bd_IV"/>
</dbReference>
<evidence type="ECO:0000256" key="3">
    <source>
        <dbReference type="SAM" id="SignalP"/>
    </source>
</evidence>
<organism evidence="4 5">
    <name type="scientific">Streptomyces nodosus</name>
    <dbReference type="NCBI Taxonomy" id="40318"/>
    <lineage>
        <taxon>Bacteria</taxon>
        <taxon>Bacillati</taxon>
        <taxon>Actinomycetota</taxon>
        <taxon>Actinomycetes</taxon>
        <taxon>Kitasatosporales</taxon>
        <taxon>Streptomycetaceae</taxon>
        <taxon>Streptomyces</taxon>
    </lineage>
</organism>
<keyword evidence="1 3" id="KW-0732">Signal</keyword>
<dbReference type="Gene3D" id="2.60.120.260">
    <property type="entry name" value="Galactose-binding domain-like"/>
    <property type="match status" value="4"/>
</dbReference>
<dbReference type="InterPro" id="IPR055149">
    <property type="entry name" value="Agl_cat_D2"/>
</dbReference>
<dbReference type="SUPFAM" id="SSF51126">
    <property type="entry name" value="Pectin lyase-like"/>
    <property type="match status" value="1"/>
</dbReference>
<dbReference type="CDD" id="cd14490">
    <property type="entry name" value="CBM6-CBM35-CBM36_like_1"/>
    <property type="match status" value="1"/>
</dbReference>
<dbReference type="EMBL" id="CP023747">
    <property type="protein sequence ID" value="QEV41913.1"/>
    <property type="molecule type" value="Genomic_DNA"/>
</dbReference>
<dbReference type="SUPFAM" id="SSF49785">
    <property type="entry name" value="Galactose-binding domain-like"/>
    <property type="match status" value="3"/>
</dbReference>
<dbReference type="InterPro" id="IPR006626">
    <property type="entry name" value="PbH1"/>
</dbReference>
<dbReference type="GO" id="GO:0030246">
    <property type="term" value="F:carbohydrate binding"/>
    <property type="evidence" value="ECO:0007669"/>
    <property type="project" value="InterPro"/>
</dbReference>
<feature type="signal peptide" evidence="3">
    <location>
        <begin position="1"/>
        <end position="32"/>
    </location>
</feature>
<dbReference type="Pfam" id="PF22815">
    <property type="entry name" value="CatAgl_D1"/>
    <property type="match status" value="1"/>
</dbReference>
<dbReference type="Pfam" id="PF22816">
    <property type="entry name" value="CatAgl_D2"/>
    <property type="match status" value="1"/>
</dbReference>
<dbReference type="SMART" id="SM00710">
    <property type="entry name" value="PbH1"/>
    <property type="match status" value="8"/>
</dbReference>
<dbReference type="RefSeq" id="WP_052454329.1">
    <property type="nucleotide sequence ID" value="NZ_CP009313.1"/>
</dbReference>
<reference evidence="4 5" key="1">
    <citation type="submission" date="2017-09" db="EMBL/GenBank/DDBJ databases">
        <title>Streptomyces genome completion.</title>
        <authorList>
            <person name="Lee N."/>
            <person name="Cho B.-K."/>
        </authorList>
    </citation>
    <scope>NUCLEOTIDE SEQUENCE [LARGE SCALE GENOMIC DNA]</scope>
    <source>
        <strain evidence="4 5">ATCC 14899</strain>
    </source>
</reference>
<feature type="chain" id="PRO_5044190615" evidence="3">
    <location>
        <begin position="33"/>
        <end position="987"/>
    </location>
</feature>
<proteinExistence type="predicted"/>
<name>A0A5P2WDM0_9ACTN</name>
<sequence>MSIHRTHRLRTTAALSALLLALTGAVSYSVAAAPQAYAAGSTLEAEAAVLSGGAVVEREHSGYTGTGYVGGFTDANKGRASVAFAVQSAHVGAGSVAVRYANGTGVTMSLSLVVNGSRVGQVGLPATGGWDSWSTVRVPVDFVKGANAVALTFTSADSGNVNIDNLTATTPDSDTTTPTDPTVLEAEAAALSGGAVVEREHSGYTGTGYVGGFTDANKGRASVSFAVQSAHVGVGSVAVRYANGTGVTMSLSLVVNGSRVGQVGLPATGGWDSWSTVRVPVDFVKGANAVALTFTSADSGNVNIDNLTATTPDSDTTPTDPTDPPSSTVAYEAESAFASGGPAKATTATGYSGAGYLTGFPRTGARAIFAARAEGAGQQTLTVRYRTPGSGAASVTVGANGGGSARLSLPATSGAWKSIDTKVTLRAGLNNLSLRNESGDNGDFDLDGIDISGTTAPAQRGATVPYTAYELENAGTNARKLSPDRTYKTVASEASGRSAVVLEKNGDYAEITLTSPADALVLRYSIPDSADGRGTDATLSLSANGTALPKLSLTSRHAWVYGDYPYNNAPAGGQAHRFFDDTRVQLDRTLPAGTTLRFAKGTGDTAASYTLDLVETESVPGALTMPDGYVSATTLGVTPDDNADDTGALNSALNQARSQGKGLWLPKGTYNISGRLLLNGVRVAGAGQWYTVLRGKDGKGGLFAQGGTSSVQDLSILGDATYRNDSAFDAGIEGDFGEGSTIQNVWIEHTKVGLWPTSPTTGLYVSGLRIRDTYADGVNLHGGVTGTVVTQSSIRNTGDDALAMWSDGQADVDNVFHHNTVQLPLLANGAAIYGGSGNRIEDNLISDTVVGAAGIAVSSRFGLPFSGTTTVARNTLTRTGGYEPNWQSKLGALWVYADQSDITTPVIITGNSILDSTYSGLLVSWQKNIADLRVSDTTIDTAGAYGIEINASGQGSFSGVTVRNAADGALNVAGGFTVQRGSGNSGW</sequence>
<dbReference type="AlphaFoldDB" id="A0A5P2WDM0"/>
<dbReference type="KEGG" id="snq:CP978_28115"/>
<dbReference type="InterPro" id="IPR033801">
    <property type="entry name" value="CBM6-CBM35-CBM36-like_1"/>
</dbReference>
<dbReference type="OrthoDB" id="5476529at2"/>